<dbReference type="WBParaSite" id="jg41">
    <property type="protein sequence ID" value="jg41"/>
    <property type="gene ID" value="jg41"/>
</dbReference>
<organism evidence="1 2">
    <name type="scientific">Ditylenchus dipsaci</name>
    <dbReference type="NCBI Taxonomy" id="166011"/>
    <lineage>
        <taxon>Eukaryota</taxon>
        <taxon>Metazoa</taxon>
        <taxon>Ecdysozoa</taxon>
        <taxon>Nematoda</taxon>
        <taxon>Chromadorea</taxon>
        <taxon>Rhabditida</taxon>
        <taxon>Tylenchina</taxon>
        <taxon>Tylenchomorpha</taxon>
        <taxon>Sphaerularioidea</taxon>
        <taxon>Anguinidae</taxon>
        <taxon>Anguininae</taxon>
        <taxon>Ditylenchus</taxon>
    </lineage>
</organism>
<evidence type="ECO:0000313" key="1">
    <source>
        <dbReference type="Proteomes" id="UP000887574"/>
    </source>
</evidence>
<sequence length="283" mass="32089">MCAMFARIPPIDQFYLFYFSSCGHLFCSTVQRSKPSSLLEVNRNLRPEVQMYFRSARDLSVQYMQNLKSVMEFQGHHRHRLQHVSERTSKAVKFAGAAKAQIEENGGEGKKMSAERTQMIRELEKQAERSRIMEKMLVFRLAFHQPAILRIAKRIQKFAAFGLIVCVGQFCTLDKTSSGRDLFLSPNDCERNIKQGVFSGSSIASSASSGNSSQLSRSLTAAAASITRFYLQVDLVRRFFSTSFDGKFKVPKLVPLNFQGPSLMVLVLHRMLSMSLPMNLMEM</sequence>
<dbReference type="AlphaFoldDB" id="A0A915E8X4"/>
<dbReference type="Proteomes" id="UP000887574">
    <property type="component" value="Unplaced"/>
</dbReference>
<proteinExistence type="predicted"/>
<accession>A0A915E8X4</accession>
<keyword evidence="1" id="KW-1185">Reference proteome</keyword>
<protein>
    <submittedName>
        <fullName evidence="2">Uncharacterized protein</fullName>
    </submittedName>
</protein>
<reference evidence="2" key="1">
    <citation type="submission" date="2022-11" db="UniProtKB">
        <authorList>
            <consortium name="WormBaseParasite"/>
        </authorList>
    </citation>
    <scope>IDENTIFICATION</scope>
</reference>
<evidence type="ECO:0000313" key="2">
    <source>
        <dbReference type="WBParaSite" id="jg41"/>
    </source>
</evidence>
<name>A0A915E8X4_9BILA</name>